<protein>
    <submittedName>
        <fullName evidence="2">Uncharacterized protein</fullName>
    </submittedName>
</protein>
<evidence type="ECO:0000313" key="2">
    <source>
        <dbReference type="EMBL" id="SNT61561.1"/>
    </source>
</evidence>
<evidence type="ECO:0000313" key="3">
    <source>
        <dbReference type="Proteomes" id="UP000198318"/>
    </source>
</evidence>
<accession>A0A239P342</accession>
<organism evidence="2 3">
    <name type="scientific">Actinomadura meyerae</name>
    <dbReference type="NCBI Taxonomy" id="240840"/>
    <lineage>
        <taxon>Bacteria</taxon>
        <taxon>Bacillati</taxon>
        <taxon>Actinomycetota</taxon>
        <taxon>Actinomycetes</taxon>
        <taxon>Streptosporangiales</taxon>
        <taxon>Thermomonosporaceae</taxon>
        <taxon>Actinomadura</taxon>
    </lineage>
</organism>
<proteinExistence type="predicted"/>
<feature type="region of interest" description="Disordered" evidence="1">
    <location>
        <begin position="219"/>
        <end position="240"/>
    </location>
</feature>
<dbReference type="AlphaFoldDB" id="A0A239P342"/>
<feature type="compositionally biased region" description="Basic and acidic residues" evidence="1">
    <location>
        <begin position="227"/>
        <end position="240"/>
    </location>
</feature>
<name>A0A239P342_9ACTN</name>
<dbReference type="EMBL" id="FZOR01000064">
    <property type="protein sequence ID" value="SNT61561.1"/>
    <property type="molecule type" value="Genomic_DNA"/>
</dbReference>
<keyword evidence="3" id="KW-1185">Reference proteome</keyword>
<evidence type="ECO:0000256" key="1">
    <source>
        <dbReference type="SAM" id="MobiDB-lite"/>
    </source>
</evidence>
<sequence length="354" mass="38572">MRVRGKRMAEWERAAGVAGLVTLAVSVALAVLAPDLGRPREGGGISARHGLGSDERARATEWGTRQLLALNTADLTRPGELRRIADSIATDSLRNDLVGDEKRSMAHPRDRLAGARVSTFLLRASGRGHRSAGDRDAGADWAFAMAVVRGTTAGRDGAPVPTVRRYDVQMVLTPEGWRFDYLNLYPGSVATWLVLTSSKGKPTDDMLFRREITSSMRVVLGNPPDAGDGRPTPEERRRRLTGDGFRRYSAWLARIGVRGGQADGSVARTEIIRRERDSAELLMFVNVTDPDPAPATVMVPTGDDRFRTIAPPARPASGRAFPRTAPVRSRSPWSARTASGRSTVWWTPDPCGVR</sequence>
<reference evidence="2 3" key="1">
    <citation type="submission" date="2017-06" db="EMBL/GenBank/DDBJ databases">
        <authorList>
            <person name="Kim H.J."/>
            <person name="Triplett B.A."/>
        </authorList>
    </citation>
    <scope>NUCLEOTIDE SEQUENCE [LARGE SCALE GENOMIC DNA]</scope>
    <source>
        <strain evidence="2 3">DSM 44715</strain>
    </source>
</reference>
<dbReference type="Proteomes" id="UP000198318">
    <property type="component" value="Unassembled WGS sequence"/>
</dbReference>
<gene>
    <name evidence="2" type="ORF">SAMN05443665_106428</name>
</gene>
<feature type="region of interest" description="Disordered" evidence="1">
    <location>
        <begin position="313"/>
        <end position="334"/>
    </location>
</feature>